<keyword evidence="4" id="KW-1185">Reference proteome</keyword>
<evidence type="ECO:0000256" key="2">
    <source>
        <dbReference type="SAM" id="Phobius"/>
    </source>
</evidence>
<accession>A0ABT5UBA8</accession>
<protein>
    <recommendedName>
        <fullName evidence="5">Chromosome partition protein Smc</fullName>
    </recommendedName>
</protein>
<evidence type="ECO:0000313" key="3">
    <source>
        <dbReference type="EMBL" id="MDE1463657.1"/>
    </source>
</evidence>
<keyword evidence="2" id="KW-1133">Transmembrane helix</keyword>
<evidence type="ECO:0000256" key="1">
    <source>
        <dbReference type="SAM" id="Coils"/>
    </source>
</evidence>
<dbReference type="EMBL" id="JAPMOU010000023">
    <property type="protein sequence ID" value="MDE1463657.1"/>
    <property type="molecule type" value="Genomic_DNA"/>
</dbReference>
<evidence type="ECO:0008006" key="5">
    <source>
        <dbReference type="Google" id="ProtNLM"/>
    </source>
</evidence>
<keyword evidence="2" id="KW-0812">Transmembrane</keyword>
<organism evidence="3 4">
    <name type="scientific">Spartinivicinus poritis</name>
    <dbReference type="NCBI Taxonomy" id="2994640"/>
    <lineage>
        <taxon>Bacteria</taxon>
        <taxon>Pseudomonadati</taxon>
        <taxon>Pseudomonadota</taxon>
        <taxon>Gammaproteobacteria</taxon>
        <taxon>Oceanospirillales</taxon>
        <taxon>Zooshikellaceae</taxon>
        <taxon>Spartinivicinus</taxon>
    </lineage>
</organism>
<dbReference type="Proteomes" id="UP001528823">
    <property type="component" value="Unassembled WGS sequence"/>
</dbReference>
<name>A0ABT5UBA8_9GAMM</name>
<gene>
    <name evidence="3" type="ORF">ORQ98_17015</name>
</gene>
<keyword evidence="1" id="KW-0175">Coiled coil</keyword>
<sequence>MTDNRYDEYDDLPSVSIADDDIDSRHYGRPKTIVKKSSPLLAFVVFLLVIAVAALGGVGYLTIDKLRKENASLKKSQQKTLTILSEVTGKVSATGADLAKTASKREAQRVKMKEQLELAHTEIRKLWDLSNKRNKPEIAANQQTAEKNAKAIAKLTKELGDKGTAVEQLAKDFKTSQAKIAKLTSELAKLKKANAKLSKQLSKQPKSNPADDTAISVLTEQLNQLEQTVETLSAQQKLAGQQDKAKQADLLKQVEAHADTLKAIDAFRRQVNSQLLQIKKKLK</sequence>
<feature type="transmembrane region" description="Helical" evidence="2">
    <location>
        <begin position="40"/>
        <end position="63"/>
    </location>
</feature>
<keyword evidence="2" id="KW-0472">Membrane</keyword>
<dbReference type="RefSeq" id="WP_274689991.1">
    <property type="nucleotide sequence ID" value="NZ_JAPMOU010000023.1"/>
</dbReference>
<reference evidence="3 4" key="1">
    <citation type="submission" date="2022-11" db="EMBL/GenBank/DDBJ databases">
        <title>Spartinivicinus poritis sp. nov., isolated from scleractinian coral Porites lutea.</title>
        <authorList>
            <person name="Zhang G."/>
            <person name="Cai L."/>
            <person name="Wei Q."/>
        </authorList>
    </citation>
    <scope>NUCLEOTIDE SEQUENCE [LARGE SCALE GENOMIC DNA]</scope>
    <source>
        <strain evidence="3 4">A2-2</strain>
    </source>
</reference>
<feature type="coiled-coil region" evidence="1">
    <location>
        <begin position="166"/>
        <end position="242"/>
    </location>
</feature>
<comment type="caution">
    <text evidence="3">The sequence shown here is derived from an EMBL/GenBank/DDBJ whole genome shotgun (WGS) entry which is preliminary data.</text>
</comment>
<proteinExistence type="predicted"/>
<evidence type="ECO:0000313" key="4">
    <source>
        <dbReference type="Proteomes" id="UP001528823"/>
    </source>
</evidence>